<comment type="caution">
    <text evidence="1">The sequence shown here is derived from an EMBL/GenBank/DDBJ whole genome shotgun (WGS) entry which is preliminary data.</text>
</comment>
<reference evidence="1 2" key="1">
    <citation type="submission" date="2021-12" db="EMBL/GenBank/DDBJ databases">
        <title>Genome sequencing of bacteria with rrn-lacking chromosome and rrn-plasmid.</title>
        <authorList>
            <person name="Anda M."/>
            <person name="Iwasaki W."/>
        </authorList>
    </citation>
    <scope>NUCLEOTIDE SEQUENCE [LARGE SCALE GENOMIC DNA]</scope>
    <source>
        <strain evidence="1 2">NBRC 15940</strain>
    </source>
</reference>
<gene>
    <name evidence="1" type="ORF">PEDI_43990</name>
</gene>
<evidence type="ECO:0000313" key="1">
    <source>
        <dbReference type="EMBL" id="GJM63847.1"/>
    </source>
</evidence>
<keyword evidence="2" id="KW-1185">Reference proteome</keyword>
<dbReference type="Proteomes" id="UP001310022">
    <property type="component" value="Unassembled WGS sequence"/>
</dbReference>
<protein>
    <submittedName>
        <fullName evidence="1">Uncharacterized protein</fullName>
    </submittedName>
</protein>
<evidence type="ECO:0000313" key="2">
    <source>
        <dbReference type="Proteomes" id="UP001310022"/>
    </source>
</evidence>
<dbReference type="EMBL" id="BQKE01000003">
    <property type="protein sequence ID" value="GJM63847.1"/>
    <property type="molecule type" value="Genomic_DNA"/>
</dbReference>
<name>A0AAN4W2E0_9BACT</name>
<sequence>MSIRLMLDLQFEIQDPKLETRYFILRLVRRNGLNTKCSSAALGLIRNRMVIDYISNIPHFFLKCFFALVF</sequence>
<accession>A0AAN4W2E0</accession>
<organism evidence="1 2">
    <name type="scientific">Persicobacter diffluens</name>
    <dbReference type="NCBI Taxonomy" id="981"/>
    <lineage>
        <taxon>Bacteria</taxon>
        <taxon>Pseudomonadati</taxon>
        <taxon>Bacteroidota</taxon>
        <taxon>Cytophagia</taxon>
        <taxon>Cytophagales</taxon>
        <taxon>Persicobacteraceae</taxon>
        <taxon>Persicobacter</taxon>
    </lineage>
</organism>
<dbReference type="AlphaFoldDB" id="A0AAN4W2E0"/>
<proteinExistence type="predicted"/>